<dbReference type="Pfam" id="PF01510">
    <property type="entry name" value="Amidase_2"/>
    <property type="match status" value="1"/>
</dbReference>
<dbReference type="Pfam" id="PF18962">
    <property type="entry name" value="Por_Secre_tail"/>
    <property type="match status" value="1"/>
</dbReference>
<dbReference type="STRING" id="1524460.IX84_11770"/>
<accession>A0A098S686</accession>
<gene>
    <name evidence="4" type="ORF">IX84_11770</name>
</gene>
<dbReference type="PANTHER" id="PTHR11022">
    <property type="entry name" value="PEPTIDOGLYCAN RECOGNITION PROTEIN"/>
    <property type="match status" value="1"/>
</dbReference>
<feature type="chain" id="PRO_5001939923" description="Fibronectin type-III domain-containing protein" evidence="2">
    <location>
        <begin position="22"/>
        <end position="518"/>
    </location>
</feature>
<dbReference type="OrthoDB" id="2812205at2"/>
<keyword evidence="2" id="KW-0732">Signal</keyword>
<dbReference type="SUPFAM" id="SSF49265">
    <property type="entry name" value="Fibronectin type III"/>
    <property type="match status" value="1"/>
</dbReference>
<protein>
    <recommendedName>
        <fullName evidence="3">Fibronectin type-III domain-containing protein</fullName>
    </recommendedName>
</protein>
<evidence type="ECO:0000313" key="5">
    <source>
        <dbReference type="Proteomes" id="UP000029736"/>
    </source>
</evidence>
<keyword evidence="5" id="KW-1185">Reference proteome</keyword>
<dbReference type="EMBL" id="JPOS01000029">
    <property type="protein sequence ID" value="KGE87809.1"/>
    <property type="molecule type" value="Genomic_DNA"/>
</dbReference>
<dbReference type="CDD" id="cd00063">
    <property type="entry name" value="FN3"/>
    <property type="match status" value="1"/>
</dbReference>
<dbReference type="InterPro" id="IPR013783">
    <property type="entry name" value="Ig-like_fold"/>
</dbReference>
<dbReference type="GO" id="GO:0008270">
    <property type="term" value="F:zinc ion binding"/>
    <property type="evidence" value="ECO:0007669"/>
    <property type="project" value="InterPro"/>
</dbReference>
<reference evidence="4 5" key="1">
    <citation type="journal article" date="2014" name="Int. J. Syst. Evol. Microbiol.">
        <title>Phaeodactylibacter xiamenensis gen. nov., sp. nov., a member of the family Saprospiraceae isolated from the marine alga Phaeodactylum tricornutum.</title>
        <authorList>
            <person name="Chen Z.Jr."/>
            <person name="Lei X."/>
            <person name="Lai Q."/>
            <person name="Li Y."/>
            <person name="Zhang B."/>
            <person name="Zhang J."/>
            <person name="Zhang H."/>
            <person name="Yang L."/>
            <person name="Zheng W."/>
            <person name="Tian Y."/>
            <person name="Yu Z."/>
            <person name="Xu H.Jr."/>
            <person name="Zheng T."/>
        </authorList>
    </citation>
    <scope>NUCLEOTIDE SEQUENCE [LARGE SCALE GENOMIC DNA]</scope>
    <source>
        <strain evidence="4 5">KD52</strain>
    </source>
</reference>
<dbReference type="InterPro" id="IPR026444">
    <property type="entry name" value="Secre_tail"/>
</dbReference>
<name>A0A098S686_9BACT</name>
<comment type="similarity">
    <text evidence="1">Belongs to the N-acetylmuramoyl-L-alanine amidase 2 family.</text>
</comment>
<dbReference type="SUPFAM" id="SSF55846">
    <property type="entry name" value="N-acetylmuramoyl-L-alanine amidase-like"/>
    <property type="match status" value="1"/>
</dbReference>
<dbReference type="NCBIfam" id="TIGR04183">
    <property type="entry name" value="Por_Secre_tail"/>
    <property type="match status" value="1"/>
</dbReference>
<dbReference type="RefSeq" id="WP_044220310.1">
    <property type="nucleotide sequence ID" value="NZ_CAKZLC010000239.1"/>
</dbReference>
<dbReference type="InterPro" id="IPR002502">
    <property type="entry name" value="Amidase_domain"/>
</dbReference>
<feature type="domain" description="Fibronectin type-III" evidence="3">
    <location>
        <begin position="340"/>
        <end position="432"/>
    </location>
</feature>
<dbReference type="AlphaFoldDB" id="A0A098S686"/>
<evidence type="ECO:0000256" key="2">
    <source>
        <dbReference type="SAM" id="SignalP"/>
    </source>
</evidence>
<dbReference type="GO" id="GO:0008745">
    <property type="term" value="F:N-acetylmuramoyl-L-alanine amidase activity"/>
    <property type="evidence" value="ECO:0007669"/>
    <property type="project" value="InterPro"/>
</dbReference>
<comment type="caution">
    <text evidence="4">The sequence shown here is derived from an EMBL/GenBank/DDBJ whole genome shotgun (WGS) entry which is preliminary data.</text>
</comment>
<dbReference type="PROSITE" id="PS50853">
    <property type="entry name" value="FN3"/>
    <property type="match status" value="1"/>
</dbReference>
<dbReference type="InterPro" id="IPR003961">
    <property type="entry name" value="FN3_dom"/>
</dbReference>
<proteinExistence type="inferred from homology"/>
<dbReference type="Gene3D" id="2.60.40.10">
    <property type="entry name" value="Immunoglobulins"/>
    <property type="match status" value="1"/>
</dbReference>
<dbReference type="CDD" id="cd06583">
    <property type="entry name" value="PGRP"/>
    <property type="match status" value="1"/>
</dbReference>
<dbReference type="GO" id="GO:0009253">
    <property type="term" value="P:peptidoglycan catabolic process"/>
    <property type="evidence" value="ECO:0007669"/>
    <property type="project" value="InterPro"/>
</dbReference>
<dbReference type="InterPro" id="IPR015510">
    <property type="entry name" value="PGRP"/>
</dbReference>
<dbReference type="InterPro" id="IPR036116">
    <property type="entry name" value="FN3_sf"/>
</dbReference>
<evidence type="ECO:0000313" key="4">
    <source>
        <dbReference type="EMBL" id="KGE87809.1"/>
    </source>
</evidence>
<sequence length="518" mass="56473">MIRTITTTVLLLLFCTLNAFAQPARATINVSGQQANASIRIPLANPQPFLAFSAVWKGQEGTLNARFSPDGERWGDWVALGMDGHAEQSSEKYISELHFAPAGSQWVEVQPAIGMENLVLHFFNPGRTDELERTGYPPAVTERSPVYCPCDQPDFEGREDWCPDGTCPPDATPVGTNPTHLIIHHAAGTNSSNDWAAVVRAIWDFHTGVNGWDDVGYNWLIDPNGVLYEGRGDDRLGAHFCGTNGATMGVCMLGDYTSITPTAAARGTLAHLMAWKSCDIGVDPLGTAFHSNSGLQLMRISGHRDGCATACPGDAFYPQLPDVRNDVVDFIANQCAAIAPPQNLTAQMTADTAVLLEWVDESDNETAFLVERSNSFFGTYVQIGEAPANATTYEDFDIEIGTGYYYQVRATTGTDTSLYTNKAFVFTNVVSTDNLLQGQTVKVFPNPTSGALQLQWSTPLDGQVMLRVLDSRGVPVQSQQLPGHQLQHQLDLGALPSGLYMVELINESEQAIYRVFRK</sequence>
<dbReference type="SMART" id="SM00701">
    <property type="entry name" value="PGRP"/>
    <property type="match status" value="1"/>
</dbReference>
<dbReference type="Proteomes" id="UP000029736">
    <property type="component" value="Unassembled WGS sequence"/>
</dbReference>
<organism evidence="4 5">
    <name type="scientific">Phaeodactylibacter xiamenensis</name>
    <dbReference type="NCBI Taxonomy" id="1524460"/>
    <lineage>
        <taxon>Bacteria</taxon>
        <taxon>Pseudomonadati</taxon>
        <taxon>Bacteroidota</taxon>
        <taxon>Saprospiria</taxon>
        <taxon>Saprospirales</taxon>
        <taxon>Haliscomenobacteraceae</taxon>
        <taxon>Phaeodactylibacter</taxon>
    </lineage>
</organism>
<evidence type="ECO:0000256" key="1">
    <source>
        <dbReference type="ARBA" id="ARBA00007553"/>
    </source>
</evidence>
<dbReference type="Gene3D" id="3.40.80.10">
    <property type="entry name" value="Peptidoglycan recognition protein-like"/>
    <property type="match status" value="1"/>
</dbReference>
<dbReference type="InterPro" id="IPR036505">
    <property type="entry name" value="Amidase/PGRP_sf"/>
</dbReference>
<feature type="signal peptide" evidence="2">
    <location>
        <begin position="1"/>
        <end position="21"/>
    </location>
</feature>
<evidence type="ECO:0000259" key="3">
    <source>
        <dbReference type="PROSITE" id="PS50853"/>
    </source>
</evidence>
<dbReference type="InterPro" id="IPR006619">
    <property type="entry name" value="PGRP_domain_met/bac"/>
</dbReference>
<dbReference type="PANTHER" id="PTHR11022:SF41">
    <property type="entry name" value="PEPTIDOGLYCAN-RECOGNITION PROTEIN LC-RELATED"/>
    <property type="match status" value="1"/>
</dbReference>